<dbReference type="Pfam" id="PF02958">
    <property type="entry name" value="EcKL"/>
    <property type="match status" value="5"/>
</dbReference>
<feature type="domain" description="CHK kinase-like" evidence="1">
    <location>
        <begin position="1150"/>
        <end position="1347"/>
    </location>
</feature>
<dbReference type="PANTHER" id="PTHR11012">
    <property type="entry name" value="PROTEIN KINASE-LIKE DOMAIN-CONTAINING"/>
    <property type="match status" value="1"/>
</dbReference>
<dbReference type="SUPFAM" id="SSF56112">
    <property type="entry name" value="Protein kinase-like (PK-like)"/>
    <property type="match status" value="5"/>
</dbReference>
<feature type="domain" description="CHK kinase-like" evidence="1">
    <location>
        <begin position="1475"/>
        <end position="1672"/>
    </location>
</feature>
<reference evidence="2 3" key="1">
    <citation type="submission" date="2015-04" db="EMBL/GenBank/DDBJ databases">
        <authorList>
            <person name="Syromyatnikov M.Y."/>
            <person name="Popov V.N."/>
        </authorList>
    </citation>
    <scope>NUCLEOTIDE SEQUENCE [LARGE SCALE GENOMIC DNA]</scope>
</reference>
<gene>
    <name evidence="2" type="primary">putative CHKov1</name>
    <name evidence="2" type="ORF">CLUMA_CG016261</name>
</gene>
<evidence type="ECO:0000313" key="2">
    <source>
        <dbReference type="EMBL" id="CRL03775.1"/>
    </source>
</evidence>
<dbReference type="Proteomes" id="UP000183832">
    <property type="component" value="Unassembled WGS sequence"/>
</dbReference>
<dbReference type="SMART" id="SM00587">
    <property type="entry name" value="CHK"/>
    <property type="match status" value="5"/>
</dbReference>
<sequence>MKEFSVFPRERFVYENVLRSFEDIWLERAGEEIQFGPRDVKYETDPYEIIVLDDLKAAGYEMLNRKVGLNMEQTKMLLTKLAKFHAASAIRYQKDGIIQHHFDRSTMPLFPTDGPMAEGFEKMSKTFEDSIRNYGGHDDIADKISRWNMKKLLTAFVDIAKPMRCGFQILNHGDTWLNNMMFKFDKQTNSAVDVRLIDYQMSFWGSPTADLLYFLLSSVEDDIKVDHFDEFIDFYHEQLTASLKALKYDQHIPTLTELHIDLLEKGFFACSCITGILFVVKFDSDEEINMEMFFSGDDGAAEKLARIYNNDNFKKALKSTGKNENYVSVLYRAKIKIEMNETKEKKVVDVIIKALLTTIKEMKEFSVFPRERFVYENVLRSFEDIWLERVGEEIQFGPRDVKYETDPYEIIVLDDLKAAGYEMLNRKVGLNMEQTKMLLTKLAKFHAASAIRYQKDGTIQDYFDRSKMPPIPEDSPFINSLYRLYDIFEHSVRNYGGFEDVADKISRWNRKKLLTTFIDVASPMRCGFKVMNHGDIWLNNMMFKIDKETNSATDVLMIDYQMPFWGSPSADLIYFLLSSVEDDIKVDHFDEFVDFYHEQLTASLKALKYDQHIPTLTELHIDLLEKGFFAMATSEEQSEAFLDSDTICDDFFIEIVENKLKISRDEFRLQLVILSSASGQNENYVSVLYRAKIKIEMIKTKEKKVVDVIIKALLTTIKEMKEFSVFPRERFVYENVLKSFEDIWLERADEEIQFGPRDVKYETDPYEIIVLDDLKAAGYEMLNRKVGLNMEEAKIVLMKLAKFHAAGAVCYQEGGAMRSYFDDSSADKSFYMMTDDNPFLQGAAQMLEAFVDSLTAFNYSKEIIQKFSRPKKNLFTSCGDITAPMQNGFRVLNHADLWINNAMFKFNEEREVLDVSFIDYQTPSLGSPSFDLLYFLLNSVADDIKTDYFDDFVCYYHENLTTALRKLKYQQSIPTLTDLHIDMLENKRFACYCLVSVLPIIKLEKNEEIGIEVFMGSAEKLFLNCDVMDNDFFIDIAAKKLNLSKDQIKLRLVLLSPATGKNENFISVLYRANIKIEIIETKEKRSVQVIVKVLLVTMKEMKEFSVFPRERFVYENVLRSFEDIWLERTGEEIQFGPRDVKYETDPYEIIVLDDLKAAGYEMLNRKVGLNMEQTKMLLTKLAKFHAASAIRYQKDGMIKEYFDRKVAMKPMMAEGSPIQNSFKNIYYEFRDGVKSFDGCEVYANKISNWDSEKLFLAFSDIAEPMQCGFQILNHGDTWLNNMMFKLDNETNSAVDVRLIDYQISFWGSPSADLIYFLLTSVEDDIKVDHFDEFVDFYHEQLTASLKALKYDEHIPTLKELKDDLLEKKIFDELKLRLVMLSPATGKNENFVSVLLRAKIKVEVLESKEKKSVDVIIKALLTTMKEMKEFSVFPRERFIYENVLKSFEDIWLERAGEEIQFGPRDVKYETDPYEIIVLDDLKAAGYEMLNRKVGLNMEQTKMLLTKLAKFHAASAIRYQKDGIIQNYFDRKLSMPPFPEDSPLVVGFRKLYYAFRDAVMSYGDCDIYAEKIAQWDLTKLFSNFIDIAEPMESSDFKVLNHGDIWLNNMMFKLNKETNSATDVLMIDYQGPFWGSPAGDLLYFLISSVEDDIKIAHFDNLIKFYHDELTSSLNKLRFNKSIPTLKELNDDMEAKGFFACACIMFILFVVKYDSNEEISIESIMTGGSDEGMFERIYRNDNYKKSLKLWLSFLNDRGYLDSLIIKSTLNEK</sequence>
<dbReference type="InterPro" id="IPR011009">
    <property type="entry name" value="Kinase-like_dom_sf"/>
</dbReference>
<dbReference type="Gene3D" id="3.90.1200.10">
    <property type="match status" value="5"/>
</dbReference>
<evidence type="ECO:0000259" key="1">
    <source>
        <dbReference type="SMART" id="SM00587"/>
    </source>
</evidence>
<dbReference type="PANTHER" id="PTHR11012:SF6">
    <property type="entry name" value="CHK DOMAIN OV1-RELATED"/>
    <property type="match status" value="1"/>
</dbReference>
<feature type="domain" description="CHK kinase-like" evidence="1">
    <location>
        <begin position="769"/>
        <end position="966"/>
    </location>
</feature>
<dbReference type="InterPro" id="IPR004119">
    <property type="entry name" value="EcKL"/>
</dbReference>
<feature type="domain" description="CHK kinase-like" evidence="1">
    <location>
        <begin position="411"/>
        <end position="606"/>
    </location>
</feature>
<evidence type="ECO:0000313" key="3">
    <source>
        <dbReference type="Proteomes" id="UP000183832"/>
    </source>
</evidence>
<name>A0A1J1IUB1_9DIPT</name>
<dbReference type="OrthoDB" id="191037at2759"/>
<keyword evidence="3" id="KW-1185">Reference proteome</keyword>
<dbReference type="InterPro" id="IPR015897">
    <property type="entry name" value="CHK_kinase-like"/>
</dbReference>
<feature type="domain" description="CHK kinase-like" evidence="1">
    <location>
        <begin position="50"/>
        <end position="245"/>
    </location>
</feature>
<accession>A0A1J1IUB1</accession>
<proteinExistence type="predicted"/>
<protein>
    <submittedName>
        <fullName evidence="2">CLUMA_CG016261, isoform A</fullName>
    </submittedName>
</protein>
<dbReference type="EMBL" id="CVRI01000059">
    <property type="protein sequence ID" value="CRL03775.1"/>
    <property type="molecule type" value="Genomic_DNA"/>
</dbReference>
<organism evidence="2 3">
    <name type="scientific">Clunio marinus</name>
    <dbReference type="NCBI Taxonomy" id="568069"/>
    <lineage>
        <taxon>Eukaryota</taxon>
        <taxon>Metazoa</taxon>
        <taxon>Ecdysozoa</taxon>
        <taxon>Arthropoda</taxon>
        <taxon>Hexapoda</taxon>
        <taxon>Insecta</taxon>
        <taxon>Pterygota</taxon>
        <taxon>Neoptera</taxon>
        <taxon>Endopterygota</taxon>
        <taxon>Diptera</taxon>
        <taxon>Nematocera</taxon>
        <taxon>Chironomoidea</taxon>
        <taxon>Chironomidae</taxon>
        <taxon>Clunio</taxon>
    </lineage>
</organism>